<dbReference type="CDD" id="cd13362">
    <property type="entry name" value="PH_PLC_gamma"/>
    <property type="match status" value="1"/>
</dbReference>
<dbReference type="InParanoid" id="A0A6I9V010"/>
<keyword evidence="4 10" id="KW-0378">Hydrolase</keyword>
<feature type="region of interest" description="Disordered" evidence="14">
    <location>
        <begin position="257"/>
        <end position="285"/>
    </location>
</feature>
<evidence type="ECO:0000259" key="17">
    <source>
        <dbReference type="PROSITE" id="PS50003"/>
    </source>
</evidence>
<keyword evidence="6 10" id="KW-0442">Lipid degradation</keyword>
<comment type="cofactor">
    <cofactor evidence="1">
        <name>Ca(2+)</name>
        <dbReference type="ChEBI" id="CHEBI:29108"/>
    </cofactor>
</comment>
<dbReference type="InterPro" id="IPR001711">
    <property type="entry name" value="PLipase_C_Pinositol-sp_Y"/>
</dbReference>
<dbReference type="SUPFAM" id="SSF47473">
    <property type="entry name" value="EF-hand"/>
    <property type="match status" value="1"/>
</dbReference>
<dbReference type="GO" id="GO:0009395">
    <property type="term" value="P:phospholipid catabolic process"/>
    <property type="evidence" value="ECO:0007669"/>
    <property type="project" value="UniProtKB-UniRule"/>
</dbReference>
<dbReference type="CDD" id="cd00275">
    <property type="entry name" value="C2_PLC_like"/>
    <property type="match status" value="1"/>
</dbReference>
<evidence type="ECO:0000256" key="6">
    <source>
        <dbReference type="ARBA" id="ARBA00022963"/>
    </source>
</evidence>
<dbReference type="GO" id="GO:0032587">
    <property type="term" value="C:ruffle membrane"/>
    <property type="evidence" value="ECO:0007669"/>
    <property type="project" value="TreeGrafter"/>
</dbReference>
<evidence type="ECO:0000256" key="7">
    <source>
        <dbReference type="ARBA" id="ARBA00022999"/>
    </source>
</evidence>
<dbReference type="Pfam" id="PF00017">
    <property type="entry name" value="SH2"/>
    <property type="match status" value="2"/>
</dbReference>
<dbReference type="PIRSF" id="PIRSF000952">
    <property type="entry name" value="PLC-gamma"/>
    <property type="match status" value="1"/>
</dbReference>
<comment type="catalytic activity">
    <reaction evidence="10 13">
        <text>a 1,2-diacyl-sn-glycero-3-phospho-(1D-myo-inositol-4,5-bisphosphate) + H2O = 1D-myo-inositol 1,4,5-trisphosphate + a 1,2-diacyl-sn-glycerol + H(+)</text>
        <dbReference type="Rhea" id="RHEA:33179"/>
        <dbReference type="ChEBI" id="CHEBI:15377"/>
        <dbReference type="ChEBI" id="CHEBI:15378"/>
        <dbReference type="ChEBI" id="CHEBI:17815"/>
        <dbReference type="ChEBI" id="CHEBI:58456"/>
        <dbReference type="ChEBI" id="CHEBI:203600"/>
        <dbReference type="EC" id="3.1.4.11"/>
    </reaction>
</comment>
<dbReference type="InterPro" id="IPR000909">
    <property type="entry name" value="PLipase_C_PInositol-sp_X_dom"/>
</dbReference>
<dbReference type="Pfam" id="PF23329">
    <property type="entry name" value="EF_HAND_1_PLCG"/>
    <property type="match status" value="1"/>
</dbReference>
<dbReference type="PROSITE" id="PS50007">
    <property type="entry name" value="PIPLC_X_DOMAIN"/>
    <property type="match status" value="1"/>
</dbReference>
<dbReference type="SUPFAM" id="SSF50729">
    <property type="entry name" value="PH domain-like"/>
    <property type="match status" value="2"/>
</dbReference>
<evidence type="ECO:0000256" key="1">
    <source>
        <dbReference type="ARBA" id="ARBA00001913"/>
    </source>
</evidence>
<dbReference type="InterPro" id="IPR011992">
    <property type="entry name" value="EF-hand-dom_pair"/>
</dbReference>
<keyword evidence="20" id="KW-1185">Reference proteome</keyword>
<feature type="domain" description="SH2" evidence="15">
    <location>
        <begin position="601"/>
        <end position="702"/>
    </location>
</feature>
<dbReference type="CDD" id="cd16201">
    <property type="entry name" value="EFh_PI-PLCgamma"/>
    <property type="match status" value="1"/>
</dbReference>
<dbReference type="InterPro" id="IPR035892">
    <property type="entry name" value="C2_domain_sf"/>
</dbReference>
<dbReference type="InterPro" id="IPR016279">
    <property type="entry name" value="PLC-gamma"/>
</dbReference>
<feature type="domain" description="SH3" evidence="16">
    <location>
        <begin position="838"/>
        <end position="898"/>
    </location>
</feature>
<dbReference type="EC" id="3.1.4.11" evidence="10"/>
<dbReference type="Pfam" id="PF16457">
    <property type="entry name" value="PH_12"/>
    <property type="match status" value="1"/>
</dbReference>
<evidence type="ECO:0000256" key="5">
    <source>
        <dbReference type="ARBA" id="ARBA00022837"/>
    </source>
</evidence>
<dbReference type="SMART" id="SM00252">
    <property type="entry name" value="SH2"/>
    <property type="match status" value="2"/>
</dbReference>
<gene>
    <name evidence="21" type="primary">LOC105224228</name>
</gene>
<dbReference type="GO" id="GO:0048015">
    <property type="term" value="P:phosphatidylinositol-mediated signaling"/>
    <property type="evidence" value="ECO:0007669"/>
    <property type="project" value="TreeGrafter"/>
</dbReference>
<dbReference type="PROSITE" id="PS50003">
    <property type="entry name" value="PH_DOMAIN"/>
    <property type="match status" value="1"/>
</dbReference>
<dbReference type="CDD" id="cd09932">
    <property type="entry name" value="SH2_C-SH2_PLC_gamma_like"/>
    <property type="match status" value="1"/>
</dbReference>
<dbReference type="InterPro" id="IPR035024">
    <property type="entry name" value="PLC-gamma_N-SH2"/>
</dbReference>
<name>A0A6I9V010_BACDO</name>
<dbReference type="Pfam" id="PF00387">
    <property type="entry name" value="PI-PLC-Y"/>
    <property type="match status" value="1"/>
</dbReference>
<dbReference type="InterPro" id="IPR057061">
    <property type="entry name" value="PLCG_EF-hand_2"/>
</dbReference>
<feature type="domain" description="C2" evidence="18">
    <location>
        <begin position="1110"/>
        <end position="1231"/>
    </location>
</feature>
<dbReference type="Pfam" id="PF23583">
    <property type="entry name" value="EF_HAND_2_PLCG"/>
    <property type="match status" value="1"/>
</dbReference>
<keyword evidence="8 10" id="KW-0443">Lipid metabolism</keyword>
<dbReference type="InterPro" id="IPR036028">
    <property type="entry name" value="SH3-like_dom_sf"/>
</dbReference>
<feature type="domain" description="SH2" evidence="15">
    <location>
        <begin position="713"/>
        <end position="801"/>
    </location>
</feature>
<evidence type="ECO:0000256" key="10">
    <source>
        <dbReference type="PIRNR" id="PIRNR000952"/>
    </source>
</evidence>
<evidence type="ECO:0000313" key="21">
    <source>
        <dbReference type="RefSeq" id="XP_011200550.2"/>
    </source>
</evidence>
<dbReference type="PANTHER" id="PTHR10336">
    <property type="entry name" value="PHOSPHOINOSITIDE-SPECIFIC PHOSPHOLIPASE C FAMILY PROTEIN"/>
    <property type="match status" value="1"/>
</dbReference>
<dbReference type="PRINTS" id="PR00401">
    <property type="entry name" value="SH2DOMAIN"/>
</dbReference>
<dbReference type="Pfam" id="PF00388">
    <property type="entry name" value="PI-PLC-X"/>
    <property type="match status" value="1"/>
</dbReference>
<dbReference type="SUPFAM" id="SSF49562">
    <property type="entry name" value="C2 domain (Calcium/lipid-binding domain, CaLB)"/>
    <property type="match status" value="1"/>
</dbReference>
<dbReference type="CDD" id="cd11825">
    <property type="entry name" value="SH3_PLCgamma"/>
    <property type="match status" value="1"/>
</dbReference>
<dbReference type="SMART" id="SM00148">
    <property type="entry name" value="PLCXc"/>
    <property type="match status" value="1"/>
</dbReference>
<keyword evidence="5" id="KW-0106">Calcium</keyword>
<proteinExistence type="predicted"/>
<dbReference type="GO" id="GO:0004435">
    <property type="term" value="F:phosphatidylinositol-4,5-bisphosphate phospholipase C activity"/>
    <property type="evidence" value="ECO:0007669"/>
    <property type="project" value="UniProtKB-UniRule"/>
</dbReference>
<feature type="domain" description="PI-PLC Y-box" evidence="19">
    <location>
        <begin position="997"/>
        <end position="1109"/>
    </location>
</feature>
<dbReference type="Gene3D" id="2.60.40.150">
    <property type="entry name" value="C2 domain"/>
    <property type="match status" value="1"/>
</dbReference>
<keyword evidence="9 10" id="KW-0807">Transducer</keyword>
<dbReference type="GO" id="GO:0046488">
    <property type="term" value="P:phosphatidylinositol metabolic process"/>
    <property type="evidence" value="ECO:0007669"/>
    <property type="project" value="TreeGrafter"/>
</dbReference>
<feature type="region of interest" description="Disordered" evidence="14">
    <location>
        <begin position="499"/>
        <end position="518"/>
    </location>
</feature>
<evidence type="ECO:0000259" key="19">
    <source>
        <dbReference type="PROSITE" id="PS50008"/>
    </source>
</evidence>
<dbReference type="GeneID" id="105224228"/>
<dbReference type="SMART" id="SM00326">
    <property type="entry name" value="SH3"/>
    <property type="match status" value="1"/>
</dbReference>
<dbReference type="RefSeq" id="XP_011200550.2">
    <property type="nucleotide sequence ID" value="XM_011202248.4"/>
</dbReference>
<sequence>MSIPALGKMEQTICMLERGTIITKLYSKHRPEQRRLMLVRETRQLLWFSVMSDKRSDYEGSLELREIREIRVGKCSKEFRNCVEDSKRFEPAKCFVVLYGSSFKLKTFSVVALSEQEADNWVCGLRYMVQDTVNAPYPLQVERWLRREYYAIENSSVQSSKDGGQVTVKDFKCFLASISCKMTTSKLMECFAEDDVRPKNDLRFDDFSRLYRKLLLPNNFLEEMFYSTPGTFPYSKDSKTVTLREFQNFLMQEQHENMARDDTSVRSHDNRIDVSGTDPDSQQQHDASVSKFIRDFLQDVERDVKEPYFTISEFLDYLFSKQNDLWDRNCDRIYMDMKQPISAYWIASSHNTYLTGDQFSSESSCEAYARALRMGCRCIELDCWNGADNLPYIFHGHTMTSKIKFKDVIKTIKEHAFVTSEYPVILSIEQNCSLEQQRNMAQALTEVFGDMLLTQRCDRAESQLPSPHQLRRKIILKHKKLPEYEDGCAGGPGIVGGGSGMLTTSGSRSSISGANGDENENMRNFLKEGMLYFKDPVDKAWNLYHFVLTQQQLIYSSHTDGNNAAGADDDDNVATQNATLALMPKSKDNFANEELHFGENWFHGKLEGGRQEADQLLESYKHLGDGTFLVRESDTFVGDYSLSFWRRNRPNHCRIKLKRENGKKKYYLVDNFVFDSLYALIVYYRKNMLRSSEFSITLREPVPQPKKHETQEWFHPNTTKEQAEQVLIKLDVGSFLVRPSVQSTNAFVISFTINRKIKHCRIMQEGRLYVVDTIQFESLVSLVNYYMRNPLYRNVKLMYPVSQELLRQKLLACQTSLEHHHNGGDINDASSYMDPSLDDRVTCKALYSYKANKSDELSFPKHAIITNVQRNTSMWWRGDYGGMVQRHFPANYVKVIDSASDDYNSFSDENNCENISRTDSIDIHGAIVHLSESSEPGILFQLQIQTPTMQNSFIIGFDNQELAYEWIKAIQEGALIANQLATERRKKERSARVAKEMSDLIIYFRSVPFREHSWVFYEMSSFPETKAEKQFLQQNTMLFLQYHRNQISRVYPKGQRLDSSNFNPVPFWNVGSQMIALNYQTGDKAMQLNQAKFRDNGNCGYLLKPKFMQSDSFEPNNMLAIGSHEERFVTIRIIAGRHLFRGGKSNNPLVTVEICGASFDTGIKHRTKVSENGFNPFWNESCSFTVRNPDFALLRFEVQDEDMFAETHFIAQACYPLNCIRTGYRSITLRNKFSEELELASLLVHVDITHASTNAANEHTVVVDF</sequence>
<evidence type="ECO:0000256" key="14">
    <source>
        <dbReference type="SAM" id="MobiDB-lite"/>
    </source>
</evidence>
<dbReference type="CDD" id="cd10341">
    <property type="entry name" value="SH2_N-SH2_PLC_gamma_like"/>
    <property type="match status" value="1"/>
</dbReference>
<dbReference type="SUPFAM" id="SSF51695">
    <property type="entry name" value="PLC-like phosphodiesterases"/>
    <property type="match status" value="1"/>
</dbReference>
<evidence type="ECO:0000259" key="18">
    <source>
        <dbReference type="PROSITE" id="PS50004"/>
    </source>
</evidence>
<dbReference type="InterPro" id="IPR000980">
    <property type="entry name" value="SH2"/>
</dbReference>
<dbReference type="InterPro" id="IPR056586">
    <property type="entry name" value="EF-hand_PLCG1"/>
</dbReference>
<dbReference type="GO" id="GO:0051209">
    <property type="term" value="P:release of sequestered calcium ion into cytosol"/>
    <property type="evidence" value="ECO:0007669"/>
    <property type="project" value="TreeGrafter"/>
</dbReference>
<dbReference type="GO" id="GO:0009653">
    <property type="term" value="P:anatomical structure morphogenesis"/>
    <property type="evidence" value="ECO:0007669"/>
    <property type="project" value="UniProtKB-ARBA"/>
</dbReference>
<dbReference type="PROSITE" id="PS50001">
    <property type="entry name" value="SH2"/>
    <property type="match status" value="2"/>
</dbReference>
<dbReference type="Gene3D" id="2.30.29.30">
    <property type="entry name" value="Pleckstrin-homology domain (PH domain)/Phosphotyrosine-binding domain (PTB)"/>
    <property type="match status" value="1"/>
</dbReference>
<dbReference type="KEGG" id="bdr:105224228"/>
<dbReference type="FunCoup" id="A0A6I9V010">
    <property type="interactions" value="962"/>
</dbReference>
<dbReference type="InterPro" id="IPR017946">
    <property type="entry name" value="PLC-like_Pdiesterase_TIM-brl"/>
</dbReference>
<dbReference type="PROSITE" id="PS50004">
    <property type="entry name" value="C2"/>
    <property type="match status" value="1"/>
</dbReference>
<evidence type="ECO:0000256" key="8">
    <source>
        <dbReference type="ARBA" id="ARBA00023098"/>
    </source>
</evidence>
<evidence type="ECO:0000313" key="20">
    <source>
        <dbReference type="Proteomes" id="UP001652620"/>
    </source>
</evidence>
<dbReference type="SUPFAM" id="SSF50044">
    <property type="entry name" value="SH3-domain"/>
    <property type="match status" value="1"/>
</dbReference>
<dbReference type="Pfam" id="PF00168">
    <property type="entry name" value="C2"/>
    <property type="match status" value="1"/>
</dbReference>
<feature type="compositionally biased region" description="Basic and acidic residues" evidence="14">
    <location>
        <begin position="257"/>
        <end position="272"/>
    </location>
</feature>
<dbReference type="Gene3D" id="2.30.30.40">
    <property type="entry name" value="SH3 Domains"/>
    <property type="match status" value="1"/>
</dbReference>
<dbReference type="InterPro" id="IPR001849">
    <property type="entry name" value="PH_domain"/>
</dbReference>
<dbReference type="PRINTS" id="PR00390">
    <property type="entry name" value="PHPHLIPASEC"/>
</dbReference>
<evidence type="ECO:0000256" key="3">
    <source>
        <dbReference type="ARBA" id="ARBA00022737"/>
    </source>
</evidence>
<dbReference type="AlphaFoldDB" id="A0A6I9V010"/>
<accession>A0A6I9V010</accession>
<dbReference type="InterPro" id="IPR011993">
    <property type="entry name" value="PH-like_dom_sf"/>
</dbReference>
<dbReference type="PANTHER" id="PTHR10336:SF159">
    <property type="entry name" value="1-PHOSPHATIDYLINOSITOL 4,5-BISPHOSPHATE PHOSPHODIESTERASE GAMMA"/>
    <property type="match status" value="1"/>
</dbReference>
<feature type="compositionally biased region" description="Low complexity" evidence="14">
    <location>
        <begin position="501"/>
        <end position="510"/>
    </location>
</feature>
<dbReference type="Gene3D" id="1.10.238.10">
    <property type="entry name" value="EF-hand"/>
    <property type="match status" value="1"/>
</dbReference>
<dbReference type="PROSITE" id="PS50002">
    <property type="entry name" value="SH3"/>
    <property type="match status" value="1"/>
</dbReference>
<dbReference type="GO" id="GO:0048468">
    <property type="term" value="P:cell development"/>
    <property type="evidence" value="ECO:0007669"/>
    <property type="project" value="UniProtKB-ARBA"/>
</dbReference>
<dbReference type="PROSITE" id="PS50008">
    <property type="entry name" value="PIPLC_Y_DOMAIN"/>
    <property type="match status" value="1"/>
</dbReference>
<dbReference type="SMART" id="SM00239">
    <property type="entry name" value="C2"/>
    <property type="match status" value="1"/>
</dbReference>
<keyword evidence="7 11" id="KW-0727">SH2 domain</keyword>
<evidence type="ECO:0000256" key="4">
    <source>
        <dbReference type="ARBA" id="ARBA00022801"/>
    </source>
</evidence>
<feature type="domain" description="PH" evidence="17">
    <location>
        <begin position="14"/>
        <end position="130"/>
    </location>
</feature>
<dbReference type="SMART" id="SM00149">
    <property type="entry name" value="PLCYc"/>
    <property type="match status" value="1"/>
</dbReference>
<evidence type="ECO:0000256" key="11">
    <source>
        <dbReference type="PROSITE-ProRule" id="PRU00191"/>
    </source>
</evidence>
<dbReference type="InterPro" id="IPR035023">
    <property type="entry name" value="PLC-gamma_C-SH2"/>
</dbReference>
<dbReference type="InterPro" id="IPR001452">
    <property type="entry name" value="SH3_domain"/>
</dbReference>
<dbReference type="SUPFAM" id="SSF55550">
    <property type="entry name" value="SH2 domain"/>
    <property type="match status" value="2"/>
</dbReference>
<protein>
    <recommendedName>
        <fullName evidence="10">1-phosphatidylinositol 4,5-bisphosphate phosphodiesterase gamma</fullName>
        <ecNumber evidence="10">3.1.4.11</ecNumber>
    </recommendedName>
</protein>
<evidence type="ECO:0000256" key="13">
    <source>
        <dbReference type="RuleBase" id="RU361133"/>
    </source>
</evidence>
<dbReference type="Gene3D" id="3.20.20.190">
    <property type="entry name" value="Phosphatidylinositol (PI) phosphodiesterase"/>
    <property type="match status" value="2"/>
</dbReference>
<evidence type="ECO:0000256" key="9">
    <source>
        <dbReference type="ARBA" id="ARBA00023224"/>
    </source>
</evidence>
<dbReference type="InterPro" id="IPR001192">
    <property type="entry name" value="PI-PLC_fam"/>
</dbReference>
<keyword evidence="3" id="KW-0677">Repeat</keyword>
<organism evidence="20 21">
    <name type="scientific">Bactrocera dorsalis</name>
    <name type="common">Oriental fruit fly</name>
    <name type="synonym">Dacus dorsalis</name>
    <dbReference type="NCBI Taxonomy" id="27457"/>
    <lineage>
        <taxon>Eukaryota</taxon>
        <taxon>Metazoa</taxon>
        <taxon>Ecdysozoa</taxon>
        <taxon>Arthropoda</taxon>
        <taxon>Hexapoda</taxon>
        <taxon>Insecta</taxon>
        <taxon>Pterygota</taxon>
        <taxon>Neoptera</taxon>
        <taxon>Endopterygota</taxon>
        <taxon>Diptera</taxon>
        <taxon>Brachycera</taxon>
        <taxon>Muscomorpha</taxon>
        <taxon>Tephritoidea</taxon>
        <taxon>Tephritidae</taxon>
        <taxon>Bactrocera</taxon>
        <taxon>Bactrocera</taxon>
    </lineage>
</organism>
<evidence type="ECO:0000259" key="15">
    <source>
        <dbReference type="PROSITE" id="PS50001"/>
    </source>
</evidence>
<comment type="function">
    <text evidence="10">Mediates the production of the second messenger molecules diacylglycerol (DAG) and inositol 1,4,5-trisphosphate (IP3). Plays an important role in the regulation of intracellular signaling cascades.</text>
</comment>
<dbReference type="CDD" id="cd08592">
    <property type="entry name" value="PI-PLCc_gamma"/>
    <property type="match status" value="1"/>
</dbReference>
<evidence type="ECO:0000256" key="2">
    <source>
        <dbReference type="ARBA" id="ARBA00022443"/>
    </source>
</evidence>
<keyword evidence="2 12" id="KW-0728">SH3 domain</keyword>
<dbReference type="Pfam" id="PF00018">
    <property type="entry name" value="SH3_1"/>
    <property type="match status" value="1"/>
</dbReference>
<dbReference type="GO" id="GO:0010634">
    <property type="term" value="P:positive regulation of epithelial cell migration"/>
    <property type="evidence" value="ECO:0007669"/>
    <property type="project" value="TreeGrafter"/>
</dbReference>
<dbReference type="SMART" id="SM00233">
    <property type="entry name" value="PH"/>
    <property type="match status" value="1"/>
</dbReference>
<reference evidence="21" key="1">
    <citation type="submission" date="2025-08" db="UniProtKB">
        <authorList>
            <consortium name="RefSeq"/>
        </authorList>
    </citation>
    <scope>IDENTIFICATION</scope>
    <source>
        <tissue evidence="21">Adult</tissue>
    </source>
</reference>
<evidence type="ECO:0000256" key="12">
    <source>
        <dbReference type="PROSITE-ProRule" id="PRU00192"/>
    </source>
</evidence>
<dbReference type="Gene3D" id="3.30.505.10">
    <property type="entry name" value="SH2 domain"/>
    <property type="match status" value="2"/>
</dbReference>
<dbReference type="Proteomes" id="UP001652620">
    <property type="component" value="Chromosome 4"/>
</dbReference>
<dbReference type="InterPro" id="IPR000008">
    <property type="entry name" value="C2_dom"/>
</dbReference>
<dbReference type="InterPro" id="IPR036860">
    <property type="entry name" value="SH2_dom_sf"/>
</dbReference>
<dbReference type="OrthoDB" id="269822at2759"/>
<evidence type="ECO:0000259" key="16">
    <source>
        <dbReference type="PROSITE" id="PS50002"/>
    </source>
</evidence>